<dbReference type="PANTHER" id="PTHR33990">
    <property type="entry name" value="PROTEIN YJDN-RELATED"/>
    <property type="match status" value="1"/>
</dbReference>
<dbReference type="Pfam" id="PF06983">
    <property type="entry name" value="3-dmu-9_3-mt"/>
    <property type="match status" value="1"/>
</dbReference>
<keyword evidence="2" id="KW-0808">Transferase</keyword>
<dbReference type="InterPro" id="IPR028973">
    <property type="entry name" value="PhnB-like"/>
</dbReference>
<dbReference type="InterPro" id="IPR029068">
    <property type="entry name" value="Glyas_Bleomycin-R_OHBP_Dase"/>
</dbReference>
<dbReference type="OrthoDB" id="9806473at2"/>
<dbReference type="GO" id="GO:0032259">
    <property type="term" value="P:methylation"/>
    <property type="evidence" value="ECO:0007669"/>
    <property type="project" value="UniProtKB-KW"/>
</dbReference>
<dbReference type="InterPro" id="IPR009725">
    <property type="entry name" value="3_dmu_93_MTrfase"/>
</dbReference>
<evidence type="ECO:0000259" key="1">
    <source>
        <dbReference type="Pfam" id="PF06983"/>
    </source>
</evidence>
<feature type="domain" description="PhnB-like" evidence="1">
    <location>
        <begin position="5"/>
        <end position="120"/>
    </location>
</feature>
<dbReference type="PATRIC" id="fig|1515334.3.peg.5381"/>
<evidence type="ECO:0000313" key="3">
    <source>
        <dbReference type="Proteomes" id="UP000030960"/>
    </source>
</evidence>
<accession>A0A0B3RFN1</accession>
<protein>
    <submittedName>
        <fullName evidence="2">3-demethylubiquinone-9 3-methyltransferase</fullName>
    </submittedName>
</protein>
<evidence type="ECO:0000313" key="2">
    <source>
        <dbReference type="EMBL" id="KHQ50035.1"/>
    </source>
</evidence>
<sequence length="164" mass="18149">MKKRKAAVFLWFDTEAEAAAEFYAATFPGSHVDQVIRFPGDTPSGPAGSVQVVEMTLMGLPYALLNAGPHVRPNDAYSLQVHTDDQAETDRLWNAIVGNGGEEIMCGWCKDRWGFRWQITPRVLMEALSHPDAAASARAQNAMMEMRKIDIAVIEAALRDEQLT</sequence>
<dbReference type="AlphaFoldDB" id="A0A0B3RFN1"/>
<name>A0A0B3RFN1_9RHOB</name>
<dbReference type="Proteomes" id="UP000030960">
    <property type="component" value="Unassembled WGS sequence"/>
</dbReference>
<dbReference type="PIRSF" id="PIRSF021700">
    <property type="entry name" value="3_dmu_93_MTrfase"/>
    <property type="match status" value="1"/>
</dbReference>
<dbReference type="SUPFAM" id="SSF54593">
    <property type="entry name" value="Glyoxalase/Bleomycin resistance protein/Dihydroxybiphenyl dioxygenase"/>
    <property type="match status" value="1"/>
</dbReference>
<dbReference type="EMBL" id="JSUQ01000032">
    <property type="protein sequence ID" value="KHQ50035.1"/>
    <property type="molecule type" value="Genomic_DNA"/>
</dbReference>
<keyword evidence="3" id="KW-1185">Reference proteome</keyword>
<proteinExistence type="predicted"/>
<comment type="caution">
    <text evidence="2">The sequence shown here is derived from an EMBL/GenBank/DDBJ whole genome shotgun (WGS) entry which is preliminary data.</text>
</comment>
<organism evidence="2 3">
    <name type="scientific">Mameliella alba</name>
    <dbReference type="NCBI Taxonomy" id="561184"/>
    <lineage>
        <taxon>Bacteria</taxon>
        <taxon>Pseudomonadati</taxon>
        <taxon>Pseudomonadota</taxon>
        <taxon>Alphaproteobacteria</taxon>
        <taxon>Rhodobacterales</taxon>
        <taxon>Roseobacteraceae</taxon>
        <taxon>Mameliella</taxon>
    </lineage>
</organism>
<reference evidence="2 3" key="1">
    <citation type="submission" date="2014-10" db="EMBL/GenBank/DDBJ databases">
        <title>Genome sequence of Ponticoccus sp. strain UMTAT08 isolated from clonal culture of toxic dinoflagellate Alexandrium tamiyavanichii.</title>
        <authorList>
            <person name="Gan H.Y."/>
            <person name="Muhd D.-D."/>
            <person name="Mohd Noor M.E."/>
            <person name="Yeong Y.S."/>
            <person name="Usup G."/>
        </authorList>
    </citation>
    <scope>NUCLEOTIDE SEQUENCE [LARGE SCALE GENOMIC DNA]</scope>
    <source>
        <strain evidence="2 3">UMTAT08</strain>
    </source>
</reference>
<gene>
    <name evidence="2" type="ORF">OA50_05372</name>
</gene>
<dbReference type="Gene3D" id="3.10.180.10">
    <property type="entry name" value="2,3-Dihydroxybiphenyl 1,2-Dioxygenase, domain 1"/>
    <property type="match status" value="1"/>
</dbReference>
<dbReference type="PANTHER" id="PTHR33990:SF2">
    <property type="entry name" value="PHNB-LIKE DOMAIN-CONTAINING PROTEIN"/>
    <property type="match status" value="1"/>
</dbReference>
<dbReference type="GO" id="GO:0008168">
    <property type="term" value="F:methyltransferase activity"/>
    <property type="evidence" value="ECO:0007669"/>
    <property type="project" value="UniProtKB-KW"/>
</dbReference>
<keyword evidence="2" id="KW-0830">Ubiquinone</keyword>
<keyword evidence="2" id="KW-0489">Methyltransferase</keyword>
<dbReference type="RefSeq" id="WP_043146618.1">
    <property type="nucleotide sequence ID" value="NZ_JSUQ01000032.1"/>
</dbReference>